<dbReference type="CDD" id="cd10951">
    <property type="entry name" value="CE4_ClCDA_like"/>
    <property type="match status" value="1"/>
</dbReference>
<dbReference type="GO" id="GO:0016810">
    <property type="term" value="F:hydrolase activity, acting on carbon-nitrogen (but not peptide) bonds"/>
    <property type="evidence" value="ECO:0007669"/>
    <property type="project" value="InterPro"/>
</dbReference>
<dbReference type="InterPro" id="IPR036861">
    <property type="entry name" value="Endochitinase-like_sf"/>
</dbReference>
<dbReference type="PROSITE" id="PS50941">
    <property type="entry name" value="CHIT_BIND_I_2"/>
    <property type="match status" value="2"/>
</dbReference>
<evidence type="ECO:0000313" key="13">
    <source>
        <dbReference type="EMBL" id="KAF9735667.1"/>
    </source>
</evidence>
<evidence type="ECO:0000256" key="5">
    <source>
        <dbReference type="ARBA" id="ARBA00022801"/>
    </source>
</evidence>
<dbReference type="PANTHER" id="PTHR46471:SF2">
    <property type="entry name" value="CHITIN DEACETYLASE-RELATED"/>
    <property type="match status" value="1"/>
</dbReference>
<dbReference type="AlphaFoldDB" id="A0A9P6KQZ5"/>
<evidence type="ECO:0000256" key="10">
    <source>
        <dbReference type="SAM" id="SignalP"/>
    </source>
</evidence>
<dbReference type="PROSITE" id="PS00026">
    <property type="entry name" value="CHIT_BIND_I_1"/>
    <property type="match status" value="1"/>
</dbReference>
<keyword evidence="14" id="KW-1185">Reference proteome</keyword>
<dbReference type="InterPro" id="IPR002509">
    <property type="entry name" value="NODB_dom"/>
</dbReference>
<dbReference type="PANTHER" id="PTHR46471">
    <property type="entry name" value="CHITIN DEACETYLASE"/>
    <property type="match status" value="1"/>
</dbReference>
<keyword evidence="3" id="KW-0479">Metal-binding</keyword>
<evidence type="ECO:0000313" key="14">
    <source>
        <dbReference type="Proteomes" id="UP000756921"/>
    </source>
</evidence>
<dbReference type="InterPro" id="IPR018371">
    <property type="entry name" value="Chitin-binding_1_CS"/>
</dbReference>
<dbReference type="OrthoDB" id="2125469at2759"/>
<evidence type="ECO:0000256" key="3">
    <source>
        <dbReference type="ARBA" id="ARBA00022723"/>
    </source>
</evidence>
<dbReference type="Pfam" id="PF01522">
    <property type="entry name" value="Polysacc_deac_1"/>
    <property type="match status" value="1"/>
</dbReference>
<feature type="region of interest" description="Disordered" evidence="9">
    <location>
        <begin position="317"/>
        <end position="361"/>
    </location>
</feature>
<keyword evidence="4 10" id="KW-0732">Signal</keyword>
<dbReference type="Pfam" id="PF00187">
    <property type="entry name" value="Chitin_bind_1"/>
    <property type="match status" value="1"/>
</dbReference>
<feature type="signal peptide" evidence="10">
    <location>
        <begin position="1"/>
        <end position="24"/>
    </location>
</feature>
<dbReference type="GO" id="GO:0046872">
    <property type="term" value="F:metal ion binding"/>
    <property type="evidence" value="ECO:0007669"/>
    <property type="project" value="UniProtKB-KW"/>
</dbReference>
<dbReference type="Gene3D" id="3.30.60.10">
    <property type="entry name" value="Endochitinase-like"/>
    <property type="match status" value="2"/>
</dbReference>
<feature type="compositionally biased region" description="Polar residues" evidence="9">
    <location>
        <begin position="318"/>
        <end position="339"/>
    </location>
</feature>
<evidence type="ECO:0000256" key="4">
    <source>
        <dbReference type="ARBA" id="ARBA00022729"/>
    </source>
</evidence>
<keyword evidence="2 8" id="KW-0147">Chitin-binding</keyword>
<feature type="compositionally biased region" description="Polar residues" evidence="9">
    <location>
        <begin position="347"/>
        <end position="357"/>
    </location>
</feature>
<feature type="domain" description="Chitin-binding type-1" evidence="11">
    <location>
        <begin position="352"/>
        <end position="401"/>
    </location>
</feature>
<dbReference type="InterPro" id="IPR001002">
    <property type="entry name" value="Chitin-bd_1"/>
</dbReference>
<protein>
    <submittedName>
        <fullName evidence="13">Polysaccharide deacetylase family protein</fullName>
    </submittedName>
</protein>
<feature type="disulfide bond" evidence="8">
    <location>
        <begin position="373"/>
        <end position="387"/>
    </location>
</feature>
<keyword evidence="7" id="KW-0170">Cobalt</keyword>
<name>A0A9P6KQZ5_9PLEO</name>
<organism evidence="13 14">
    <name type="scientific">Paraphaeosphaeria minitans</name>
    <dbReference type="NCBI Taxonomy" id="565426"/>
    <lineage>
        <taxon>Eukaryota</taxon>
        <taxon>Fungi</taxon>
        <taxon>Dikarya</taxon>
        <taxon>Ascomycota</taxon>
        <taxon>Pezizomycotina</taxon>
        <taxon>Dothideomycetes</taxon>
        <taxon>Pleosporomycetidae</taxon>
        <taxon>Pleosporales</taxon>
        <taxon>Massarineae</taxon>
        <taxon>Didymosphaeriaceae</taxon>
        <taxon>Paraphaeosphaeria</taxon>
    </lineage>
</organism>
<evidence type="ECO:0000256" key="1">
    <source>
        <dbReference type="ARBA" id="ARBA00001941"/>
    </source>
</evidence>
<evidence type="ECO:0000259" key="12">
    <source>
        <dbReference type="PROSITE" id="PS51677"/>
    </source>
</evidence>
<dbReference type="InterPro" id="IPR011330">
    <property type="entry name" value="Glyco_hydro/deAcase_b/a-brl"/>
</dbReference>
<evidence type="ECO:0000256" key="9">
    <source>
        <dbReference type="SAM" id="MobiDB-lite"/>
    </source>
</evidence>
<gene>
    <name evidence="13" type="ORF">PMIN01_07072</name>
</gene>
<dbReference type="EMBL" id="WJXW01000006">
    <property type="protein sequence ID" value="KAF9735667.1"/>
    <property type="molecule type" value="Genomic_DNA"/>
</dbReference>
<evidence type="ECO:0000256" key="8">
    <source>
        <dbReference type="PROSITE-ProRule" id="PRU00261"/>
    </source>
</evidence>
<evidence type="ECO:0000256" key="6">
    <source>
        <dbReference type="ARBA" id="ARBA00023277"/>
    </source>
</evidence>
<dbReference type="SMART" id="SM00270">
    <property type="entry name" value="ChtBD1"/>
    <property type="match status" value="2"/>
</dbReference>
<dbReference type="SUPFAM" id="SSF57016">
    <property type="entry name" value="Plant lectins/antimicrobial peptides"/>
    <property type="match status" value="2"/>
</dbReference>
<dbReference type="Gene3D" id="3.20.20.370">
    <property type="entry name" value="Glycoside hydrolase/deacetylase"/>
    <property type="match status" value="1"/>
</dbReference>
<comment type="caution">
    <text evidence="13">The sequence shown here is derived from an EMBL/GenBank/DDBJ whole genome shotgun (WGS) entry which is preliminary data.</text>
</comment>
<dbReference type="GO" id="GO:0008061">
    <property type="term" value="F:chitin binding"/>
    <property type="evidence" value="ECO:0007669"/>
    <property type="project" value="UniProtKB-UniRule"/>
</dbReference>
<evidence type="ECO:0000259" key="11">
    <source>
        <dbReference type="PROSITE" id="PS50941"/>
    </source>
</evidence>
<accession>A0A9P6KQZ5</accession>
<sequence length="426" mass="45805">MGPNLGGVTCALAALAALLPVVSPVPFGLQIYQCTKPGVIAPGFDDGPWIYSEDILDRMQATGFIATWFINGANKGNIYDYNSTLRRMIDMGHQIGSHTWSHKDLATLTVDGIKQEMILLEEAMVNILGYFPYYMRPPFLSVNAQALSVLKELRYHVIIGDLNTKDWEYQTQAGIEIAKKLFVDGLDLGHTIVESHEQEVWSHGVLIDYMIKIVKDRGLKTVTVAECLQDTQVYRTVRDPNAGQPMEPEPTVTYSLNGRCGNINAGGNLGWTCPPNGGRCCSKYGNCGNGADYCTASVCQPAFGLCDAPKSTYRDELSQSNTATTIPSRTVSNTESARATPTPLGPESTTPDGTCGNQGSGKDKGYTCKPGACCSKYGNCGTTFDYCAAPVCQSAFGKCDPAPERGSKTPDGTCGDISKGNNNGYA</sequence>
<keyword evidence="8" id="KW-1015">Disulfide bond</keyword>
<feature type="domain" description="Chitin-binding type-1" evidence="11">
    <location>
        <begin position="257"/>
        <end position="308"/>
    </location>
</feature>
<dbReference type="SUPFAM" id="SSF88713">
    <property type="entry name" value="Glycoside hydrolase/deacetylase"/>
    <property type="match status" value="1"/>
</dbReference>
<keyword evidence="6" id="KW-0119">Carbohydrate metabolism</keyword>
<evidence type="ECO:0000256" key="7">
    <source>
        <dbReference type="ARBA" id="ARBA00023285"/>
    </source>
</evidence>
<proteinExistence type="predicted"/>
<feature type="domain" description="NodB homology" evidence="12">
    <location>
        <begin position="38"/>
        <end position="222"/>
    </location>
</feature>
<feature type="disulfide bond" evidence="8">
    <location>
        <begin position="280"/>
        <end position="294"/>
    </location>
</feature>
<evidence type="ECO:0000256" key="2">
    <source>
        <dbReference type="ARBA" id="ARBA00022669"/>
    </source>
</evidence>
<comment type="caution">
    <text evidence="8">Lacks conserved residue(s) required for the propagation of feature annotation.</text>
</comment>
<comment type="cofactor">
    <cofactor evidence="1">
        <name>Co(2+)</name>
        <dbReference type="ChEBI" id="CHEBI:48828"/>
    </cofactor>
</comment>
<dbReference type="PROSITE" id="PS51677">
    <property type="entry name" value="NODB"/>
    <property type="match status" value="1"/>
</dbReference>
<reference evidence="13" key="1">
    <citation type="journal article" date="2020" name="Mol. Plant Microbe Interact.">
        <title>Genome Sequence of the Biocontrol Agent Coniothyrium minitans strain Conio (IMI 134523).</title>
        <authorList>
            <person name="Patel D."/>
            <person name="Shittu T.A."/>
            <person name="Baroncelli R."/>
            <person name="Muthumeenakshi S."/>
            <person name="Osborne T.H."/>
            <person name="Janganan T.K."/>
            <person name="Sreenivasaprasad S."/>
        </authorList>
    </citation>
    <scope>NUCLEOTIDE SEQUENCE</scope>
    <source>
        <strain evidence="13">Conio</strain>
    </source>
</reference>
<keyword evidence="5" id="KW-0378">Hydrolase</keyword>
<feature type="chain" id="PRO_5040499809" evidence="10">
    <location>
        <begin position="25"/>
        <end position="426"/>
    </location>
</feature>
<dbReference type="GO" id="GO:0005975">
    <property type="term" value="P:carbohydrate metabolic process"/>
    <property type="evidence" value="ECO:0007669"/>
    <property type="project" value="InterPro"/>
</dbReference>
<dbReference type="Proteomes" id="UP000756921">
    <property type="component" value="Unassembled WGS sequence"/>
</dbReference>
<feature type="disulfide bond" evidence="8">
    <location>
        <begin position="368"/>
        <end position="380"/>
    </location>
</feature>